<proteinExistence type="predicted"/>
<dbReference type="Proteomes" id="UP000479710">
    <property type="component" value="Unassembled WGS sequence"/>
</dbReference>
<comment type="caution">
    <text evidence="2">The sequence shown here is derived from an EMBL/GenBank/DDBJ whole genome shotgun (WGS) entry which is preliminary data.</text>
</comment>
<evidence type="ECO:0000313" key="2">
    <source>
        <dbReference type="EMBL" id="KAF0922221.1"/>
    </source>
</evidence>
<evidence type="ECO:0000313" key="3">
    <source>
        <dbReference type="Proteomes" id="UP000479710"/>
    </source>
</evidence>
<sequence length="97" mass="11101">MDSDDDCCYYADDDIQGDGEDIVMDEDNVGLLDGGAPPPPEHRAVCWAITKESLAPAQQQDLSMVMNLVNIKRHNARALLAHHRWKMERIYDRWISF</sequence>
<evidence type="ECO:0000259" key="1">
    <source>
        <dbReference type="Pfam" id="PF21235"/>
    </source>
</evidence>
<dbReference type="Pfam" id="PF21235">
    <property type="entry name" value="UBA_ARI1"/>
    <property type="match status" value="1"/>
</dbReference>
<accession>A0A6G1EC31</accession>
<keyword evidence="3" id="KW-1185">Reference proteome</keyword>
<feature type="domain" description="E3 ubiquitin-protein ligase ARIH1-like UBA-like" evidence="1">
    <location>
        <begin position="57"/>
        <end position="94"/>
    </location>
</feature>
<dbReference type="EMBL" id="SPHZ02000004">
    <property type="protein sequence ID" value="KAF0922221.1"/>
    <property type="molecule type" value="Genomic_DNA"/>
</dbReference>
<dbReference type="InterPro" id="IPR048962">
    <property type="entry name" value="ARIH1-like_UBL"/>
</dbReference>
<dbReference type="AlphaFoldDB" id="A0A6G1EC31"/>
<organism evidence="2 3">
    <name type="scientific">Oryza meyeriana var. granulata</name>
    <dbReference type="NCBI Taxonomy" id="110450"/>
    <lineage>
        <taxon>Eukaryota</taxon>
        <taxon>Viridiplantae</taxon>
        <taxon>Streptophyta</taxon>
        <taxon>Embryophyta</taxon>
        <taxon>Tracheophyta</taxon>
        <taxon>Spermatophyta</taxon>
        <taxon>Magnoliopsida</taxon>
        <taxon>Liliopsida</taxon>
        <taxon>Poales</taxon>
        <taxon>Poaceae</taxon>
        <taxon>BOP clade</taxon>
        <taxon>Oryzoideae</taxon>
        <taxon>Oryzeae</taxon>
        <taxon>Oryzinae</taxon>
        <taxon>Oryza</taxon>
        <taxon>Oryza meyeriana</taxon>
    </lineage>
</organism>
<reference evidence="2 3" key="1">
    <citation type="submission" date="2019-11" db="EMBL/GenBank/DDBJ databases">
        <title>Whole genome sequence of Oryza granulata.</title>
        <authorList>
            <person name="Li W."/>
        </authorList>
    </citation>
    <scope>NUCLEOTIDE SEQUENCE [LARGE SCALE GENOMIC DNA]</scope>
    <source>
        <strain evidence="3">cv. Menghai</strain>
        <tissue evidence="2">Leaf</tissue>
    </source>
</reference>
<name>A0A6G1EC31_9ORYZ</name>
<protein>
    <recommendedName>
        <fullName evidence="1">E3 ubiquitin-protein ligase ARIH1-like UBA-like domain-containing protein</fullName>
    </recommendedName>
</protein>
<gene>
    <name evidence="2" type="ORF">E2562_029116</name>
</gene>
<dbReference type="OrthoDB" id="10536976at2759"/>